<gene>
    <name evidence="1" type="ORF">FF104_08755</name>
</gene>
<proteinExistence type="predicted"/>
<dbReference type="AlphaFoldDB" id="A0AAP9RES3"/>
<dbReference type="InterPro" id="IPR036278">
    <property type="entry name" value="Sialidase_sf"/>
</dbReference>
<evidence type="ECO:0000313" key="1">
    <source>
        <dbReference type="EMBL" id="QMW91052.1"/>
    </source>
</evidence>
<reference evidence="1 2" key="1">
    <citation type="submission" date="2019-05" db="EMBL/GenBank/DDBJ databases">
        <authorList>
            <person name="Schori C."/>
            <person name="Ahrens C."/>
        </authorList>
    </citation>
    <scope>NUCLEOTIDE SEQUENCE [LARGE SCALE GENOMIC DNA]</scope>
    <source>
        <strain evidence="1 2">DSM 10702</strain>
    </source>
</reference>
<dbReference type="GeneID" id="92944258"/>
<name>A0AAP9RES3_CLOBU</name>
<evidence type="ECO:0000313" key="2">
    <source>
        <dbReference type="Proteomes" id="UP000515243"/>
    </source>
</evidence>
<dbReference type="EMBL" id="CP040626">
    <property type="protein sequence ID" value="QMW91052.1"/>
    <property type="molecule type" value="Genomic_DNA"/>
</dbReference>
<sequence>MTFMRKFNTILHKSNDKIFMIDSEDGINLSNFDMNFKLLSSRKIEGGSFSFIDYWFDLTPDDKIYGIINDKKNSLLFYRITDKYIIKNVLLKYNPDKVFVKFVYAKQFNLFTHIFYYEIDKLNPYNVKLIHLFKNNLTWNKYVVDSFSYNVLTNFLVTYDNDFSPYIFYYKLINGFEELFVSIFDTSSCRWSDPQKLTNSKKPKIYLSAIKDSTNHYHIIYSENNFNKYYCTYIHGYFDDGDFKQLNNFKLSDTVACTFPNVIEYNDTIYAHWVEYHNLYVRVSHDGGYTWEKVSISGASSALPFTCCNYHDNNNNKYGTFNYFTLYMVDASEKILGLD</sequence>
<accession>A0AAP9RES3</accession>
<dbReference type="Proteomes" id="UP000515243">
    <property type="component" value="Chromosome 1"/>
</dbReference>
<organism evidence="1 2">
    <name type="scientific">Clostridium butyricum</name>
    <dbReference type="NCBI Taxonomy" id="1492"/>
    <lineage>
        <taxon>Bacteria</taxon>
        <taxon>Bacillati</taxon>
        <taxon>Bacillota</taxon>
        <taxon>Clostridia</taxon>
        <taxon>Eubacteriales</taxon>
        <taxon>Clostridiaceae</taxon>
        <taxon>Clostridium</taxon>
    </lineage>
</organism>
<dbReference type="RefSeq" id="WP_035763132.1">
    <property type="nucleotide sequence ID" value="NZ_AP019716.1"/>
</dbReference>
<protein>
    <submittedName>
        <fullName evidence="1">Uncharacterized protein</fullName>
    </submittedName>
</protein>
<dbReference type="SUPFAM" id="SSF50939">
    <property type="entry name" value="Sialidases"/>
    <property type="match status" value="1"/>
</dbReference>